<feature type="compositionally biased region" description="Basic and acidic residues" evidence="1">
    <location>
        <begin position="89"/>
        <end position="98"/>
    </location>
</feature>
<evidence type="ECO:0000313" key="3">
    <source>
        <dbReference type="Proteomes" id="UP001357485"/>
    </source>
</evidence>
<protein>
    <recommendedName>
        <fullName evidence="4">BZIP domain-containing protein</fullName>
    </recommendedName>
</protein>
<accession>A0ABR0LPF2</accession>
<evidence type="ECO:0000256" key="1">
    <source>
        <dbReference type="SAM" id="MobiDB-lite"/>
    </source>
</evidence>
<evidence type="ECO:0000313" key="2">
    <source>
        <dbReference type="EMBL" id="KAK5200850.1"/>
    </source>
</evidence>
<proteinExistence type="predicted"/>
<organism evidence="2 3">
    <name type="scientific">Cryomyces antarcticus</name>
    <dbReference type="NCBI Taxonomy" id="329879"/>
    <lineage>
        <taxon>Eukaryota</taxon>
        <taxon>Fungi</taxon>
        <taxon>Dikarya</taxon>
        <taxon>Ascomycota</taxon>
        <taxon>Pezizomycotina</taxon>
        <taxon>Dothideomycetes</taxon>
        <taxon>Dothideomycetes incertae sedis</taxon>
        <taxon>Cryomyces</taxon>
    </lineage>
</organism>
<feature type="compositionally biased region" description="Basic and acidic residues" evidence="1">
    <location>
        <begin position="173"/>
        <end position="194"/>
    </location>
</feature>
<feature type="compositionally biased region" description="Polar residues" evidence="1">
    <location>
        <begin position="152"/>
        <end position="172"/>
    </location>
</feature>
<sequence length="297" mass="33390">MTTEQLRTVEDRGLPASGHGFYDKPRQAEVMKHGFTAVNSLSSPPVPFLSEEGVRQHYLPFRETSQIQSPNTGPMRSPSAVLKAVETGHVSKDRREEPTNGSPRRRRQKSDIESGAMPDTHQPNSTPTHPKKRRRETPNSGDGDGSAGGTGQPLQRQQHSGADDPNQSSTMQLDRHHREASPSEQEWDGHQHADGEEDAALRGALTKEVRSAESQRHDHQHLEGNDEARRRDAISIESESSESRQSDNRVATPEGDPSRKKQQDQEKDRVLIARVEAEKGRRKRQSYENRLRYLQKA</sequence>
<feature type="region of interest" description="Disordered" evidence="1">
    <location>
        <begin position="1"/>
        <end position="22"/>
    </location>
</feature>
<comment type="caution">
    <text evidence="2">The sequence shown here is derived from an EMBL/GenBank/DDBJ whole genome shotgun (WGS) entry which is preliminary data.</text>
</comment>
<gene>
    <name evidence="2" type="ORF">LTR16_004677</name>
</gene>
<feature type="compositionally biased region" description="Polar residues" evidence="1">
    <location>
        <begin position="63"/>
        <end position="74"/>
    </location>
</feature>
<evidence type="ECO:0008006" key="4">
    <source>
        <dbReference type="Google" id="ProtNLM"/>
    </source>
</evidence>
<reference evidence="2 3" key="1">
    <citation type="submission" date="2023-08" db="EMBL/GenBank/DDBJ databases">
        <title>Black Yeasts Isolated from many extreme environments.</title>
        <authorList>
            <person name="Coleine C."/>
            <person name="Stajich J.E."/>
            <person name="Selbmann L."/>
        </authorList>
    </citation>
    <scope>NUCLEOTIDE SEQUENCE [LARGE SCALE GENOMIC DNA]</scope>
    <source>
        <strain evidence="2 3">CCFEE 536</strain>
    </source>
</reference>
<feature type="compositionally biased region" description="Basic and acidic residues" evidence="1">
    <location>
        <begin position="205"/>
        <end position="234"/>
    </location>
</feature>
<feature type="region of interest" description="Disordered" evidence="1">
    <location>
        <begin position="59"/>
        <end position="297"/>
    </location>
</feature>
<feature type="compositionally biased region" description="Basic and acidic residues" evidence="1">
    <location>
        <begin position="256"/>
        <end position="291"/>
    </location>
</feature>
<name>A0ABR0LPF2_9PEZI</name>
<dbReference type="EMBL" id="JAVRRA010017063">
    <property type="protein sequence ID" value="KAK5200850.1"/>
    <property type="molecule type" value="Genomic_DNA"/>
</dbReference>
<feature type="compositionally biased region" description="Gly residues" evidence="1">
    <location>
        <begin position="142"/>
        <end position="151"/>
    </location>
</feature>
<keyword evidence="3" id="KW-1185">Reference proteome</keyword>
<dbReference type="Proteomes" id="UP001357485">
    <property type="component" value="Unassembled WGS sequence"/>
</dbReference>